<reference evidence="2 3" key="1">
    <citation type="submission" date="2019-05" db="EMBL/GenBank/DDBJ databases">
        <title>Another draft genome of Portunus trituberculatus and its Hox gene families provides insights of decapod evolution.</title>
        <authorList>
            <person name="Jeong J.-H."/>
            <person name="Song I."/>
            <person name="Kim S."/>
            <person name="Choi T."/>
            <person name="Kim D."/>
            <person name="Ryu S."/>
            <person name="Kim W."/>
        </authorList>
    </citation>
    <scope>NUCLEOTIDE SEQUENCE [LARGE SCALE GENOMIC DNA]</scope>
    <source>
        <tissue evidence="2">Muscle</tissue>
    </source>
</reference>
<dbReference type="EMBL" id="VSRR010000184">
    <property type="protein sequence ID" value="MPC11844.1"/>
    <property type="molecule type" value="Genomic_DNA"/>
</dbReference>
<gene>
    <name evidence="2" type="ORF">E2C01_004518</name>
</gene>
<proteinExistence type="predicted"/>
<evidence type="ECO:0000313" key="3">
    <source>
        <dbReference type="Proteomes" id="UP000324222"/>
    </source>
</evidence>
<evidence type="ECO:0000256" key="1">
    <source>
        <dbReference type="SAM" id="MobiDB-lite"/>
    </source>
</evidence>
<organism evidence="2 3">
    <name type="scientific">Portunus trituberculatus</name>
    <name type="common">Swimming crab</name>
    <name type="synonym">Neptunus trituberculatus</name>
    <dbReference type="NCBI Taxonomy" id="210409"/>
    <lineage>
        <taxon>Eukaryota</taxon>
        <taxon>Metazoa</taxon>
        <taxon>Ecdysozoa</taxon>
        <taxon>Arthropoda</taxon>
        <taxon>Crustacea</taxon>
        <taxon>Multicrustacea</taxon>
        <taxon>Malacostraca</taxon>
        <taxon>Eumalacostraca</taxon>
        <taxon>Eucarida</taxon>
        <taxon>Decapoda</taxon>
        <taxon>Pleocyemata</taxon>
        <taxon>Brachyura</taxon>
        <taxon>Eubrachyura</taxon>
        <taxon>Portunoidea</taxon>
        <taxon>Portunidae</taxon>
        <taxon>Portuninae</taxon>
        <taxon>Portunus</taxon>
    </lineage>
</organism>
<keyword evidence="3" id="KW-1185">Reference proteome</keyword>
<dbReference type="AlphaFoldDB" id="A0A5B7CT74"/>
<protein>
    <submittedName>
        <fullName evidence="2">Uncharacterized protein</fullName>
    </submittedName>
</protein>
<dbReference type="Proteomes" id="UP000324222">
    <property type="component" value="Unassembled WGS sequence"/>
</dbReference>
<feature type="region of interest" description="Disordered" evidence="1">
    <location>
        <begin position="1"/>
        <end position="27"/>
    </location>
</feature>
<accession>A0A5B7CT74</accession>
<evidence type="ECO:0000313" key="2">
    <source>
        <dbReference type="EMBL" id="MPC11844.1"/>
    </source>
</evidence>
<name>A0A5B7CT74_PORTR</name>
<sequence length="79" mass="8652">MLFLPSEVHGSVNTTTRTSKKGTGKPCMSYLRAHTPPTTITITTTTTTTTTTTSFPSPMITKMWKLAPHPDHCARKTIC</sequence>
<comment type="caution">
    <text evidence="2">The sequence shown here is derived from an EMBL/GenBank/DDBJ whole genome shotgun (WGS) entry which is preliminary data.</text>
</comment>